<protein>
    <recommendedName>
        <fullName evidence="2">Zinc-ribbon domain-containing protein</fullName>
    </recommendedName>
</protein>
<accession>A0A366HBD0</accession>
<dbReference type="Pfam" id="PF10005">
    <property type="entry name" value="Zn_ribbon_DZR_6"/>
    <property type="match status" value="1"/>
</dbReference>
<sequence>MKRFSCECGNVLFFENSQCLQCGSEMGFDPAMGTMVKLTPESGLKRCDNGPTHGVCNWLLAKDDTNILCTACRLNRTIPDLNLYGNLPLWGRMESAKRRLLATLLGLGIEVHCLNEDPVGGLAFDFIQTLSNPPVTTGYAVGVITVNLQEADDAVREQTRQQLGESSRTLLGHFRHETGHYFWERWFGTLALDHPLRVAFTGLFGDAGLDYATSLNRHYSQGPPLGWEQSYISAYATMHPWEDWAETWSHYLQILDGLETCEAFGLQLGAGSLEVTPFPKESATLPENLPQEPAEDQKFLTWLHRWVRRAPMFNEISASLGQPALYPFVLSLPAVRKLRFVHYVASEGRPKPQPAAVAANPVPVESTPPAPAPLATPEAKEQVAA</sequence>
<dbReference type="Proteomes" id="UP000253426">
    <property type="component" value="Unassembled WGS sequence"/>
</dbReference>
<dbReference type="RefSeq" id="WP_113960544.1">
    <property type="nucleotide sequence ID" value="NZ_QNRR01000009.1"/>
</dbReference>
<dbReference type="EMBL" id="QNRR01000009">
    <property type="protein sequence ID" value="RBP39643.1"/>
    <property type="molecule type" value="Genomic_DNA"/>
</dbReference>
<gene>
    <name evidence="3" type="ORF">DES53_10970</name>
</gene>
<dbReference type="OrthoDB" id="256753at2"/>
<comment type="caution">
    <text evidence="3">The sequence shown here is derived from an EMBL/GenBank/DDBJ whole genome shotgun (WGS) entry which is preliminary data.</text>
</comment>
<dbReference type="AlphaFoldDB" id="A0A366HBD0"/>
<feature type="compositionally biased region" description="Low complexity" evidence="1">
    <location>
        <begin position="354"/>
        <end position="364"/>
    </location>
</feature>
<dbReference type="PIRSF" id="PIRSF012641">
    <property type="entry name" value="UCP012641"/>
    <property type="match status" value="1"/>
</dbReference>
<dbReference type="InterPro" id="IPR031321">
    <property type="entry name" value="UCP012641"/>
</dbReference>
<organism evidence="3 4">
    <name type="scientific">Roseimicrobium gellanilyticum</name>
    <dbReference type="NCBI Taxonomy" id="748857"/>
    <lineage>
        <taxon>Bacteria</taxon>
        <taxon>Pseudomonadati</taxon>
        <taxon>Verrucomicrobiota</taxon>
        <taxon>Verrucomicrobiia</taxon>
        <taxon>Verrucomicrobiales</taxon>
        <taxon>Verrucomicrobiaceae</taxon>
        <taxon>Roseimicrobium</taxon>
    </lineage>
</organism>
<evidence type="ECO:0000313" key="4">
    <source>
        <dbReference type="Proteomes" id="UP000253426"/>
    </source>
</evidence>
<evidence type="ECO:0000259" key="2">
    <source>
        <dbReference type="Pfam" id="PF10005"/>
    </source>
</evidence>
<reference evidence="3 4" key="1">
    <citation type="submission" date="2018-06" db="EMBL/GenBank/DDBJ databases">
        <title>Genomic Encyclopedia of Type Strains, Phase IV (KMG-IV): sequencing the most valuable type-strain genomes for metagenomic binning, comparative biology and taxonomic classification.</title>
        <authorList>
            <person name="Goeker M."/>
        </authorList>
    </citation>
    <scope>NUCLEOTIDE SEQUENCE [LARGE SCALE GENOMIC DNA]</scope>
    <source>
        <strain evidence="3 4">DSM 25532</strain>
    </source>
</reference>
<name>A0A366HBD0_9BACT</name>
<proteinExistence type="predicted"/>
<evidence type="ECO:0000313" key="3">
    <source>
        <dbReference type="EMBL" id="RBP39643.1"/>
    </source>
</evidence>
<evidence type="ECO:0000256" key="1">
    <source>
        <dbReference type="SAM" id="MobiDB-lite"/>
    </source>
</evidence>
<feature type="region of interest" description="Disordered" evidence="1">
    <location>
        <begin position="348"/>
        <end position="385"/>
    </location>
</feature>
<dbReference type="Pfam" id="PF15887">
    <property type="entry name" value="Peptidase_Mx"/>
    <property type="match status" value="1"/>
</dbReference>
<feature type="domain" description="Zinc-ribbon" evidence="2">
    <location>
        <begin position="4"/>
        <end position="82"/>
    </location>
</feature>
<keyword evidence="4" id="KW-1185">Reference proteome</keyword>
<dbReference type="InterPro" id="IPR011201">
    <property type="entry name" value="Zinc-ribbon_6_bact"/>
</dbReference>